<feature type="compositionally biased region" description="Acidic residues" evidence="8">
    <location>
        <begin position="283"/>
        <end position="298"/>
    </location>
</feature>
<dbReference type="VEuPathDB" id="FungiDB:QG37_03030"/>
<comment type="subcellular location">
    <subcellularLocation>
        <location evidence="1">Nucleus</location>
        <location evidence="1">Nucleolus</location>
    </subcellularLocation>
</comment>
<dbReference type="GO" id="GO:0006361">
    <property type="term" value="P:transcription initiation at RNA polymerase I promoter"/>
    <property type="evidence" value="ECO:0007669"/>
    <property type="project" value="UniProtKB-ARBA"/>
</dbReference>
<keyword evidence="6 7" id="KW-0539">Nucleus</keyword>
<dbReference type="VEuPathDB" id="FungiDB:CJI96_0001394"/>
<evidence type="ECO:0000256" key="1">
    <source>
        <dbReference type="ARBA" id="ARBA00004604"/>
    </source>
</evidence>
<protein>
    <recommendedName>
        <fullName evidence="7">DNA-directed RNA polymerase subunit</fullName>
    </recommendedName>
</protein>
<feature type="domain" description="RNA polymerase Rpb7-like N-terminal" evidence="9">
    <location>
        <begin position="44"/>
        <end position="100"/>
    </location>
</feature>
<dbReference type="InterPro" id="IPR041178">
    <property type="entry name" value="RPA43_OB"/>
</dbReference>
<comment type="caution">
    <text evidence="11">The sequence shown here is derived from an EMBL/GenBank/DDBJ whole genome shotgun (WGS) entry which is preliminary data.</text>
</comment>
<reference evidence="12" key="1">
    <citation type="journal article" date="2015" name="BMC Genomics">
        <title>Draft genome of a commonly misdiagnosed multidrug resistant pathogen Candida auris.</title>
        <authorList>
            <person name="Chatterjee S."/>
            <person name="Alampalli S.V."/>
            <person name="Nageshan R.K."/>
            <person name="Chettiar S.T."/>
            <person name="Joshi S."/>
            <person name="Tatu U.S."/>
        </authorList>
    </citation>
    <scope>NUCLEOTIDE SEQUENCE [LARGE SCALE GENOMIC DNA]</scope>
    <source>
        <strain evidence="12">6684</strain>
    </source>
</reference>
<feature type="domain" description="RPA43 OB" evidence="10">
    <location>
        <begin position="127"/>
        <end position="226"/>
    </location>
</feature>
<evidence type="ECO:0000256" key="7">
    <source>
        <dbReference type="RuleBase" id="RU369086"/>
    </source>
</evidence>
<dbReference type="CDD" id="cd04328">
    <property type="entry name" value="RNAP_I_Rpa43_N"/>
    <property type="match status" value="1"/>
</dbReference>
<keyword evidence="5 7" id="KW-0804">Transcription</keyword>
<dbReference type="InterPro" id="IPR036898">
    <property type="entry name" value="RNA_pol_Rpb7-like_N_sf"/>
</dbReference>
<dbReference type="InterPro" id="IPR045113">
    <property type="entry name" value="Rpb7-like"/>
</dbReference>
<evidence type="ECO:0000256" key="2">
    <source>
        <dbReference type="ARBA" id="ARBA00005930"/>
    </source>
</evidence>
<dbReference type="InterPro" id="IPR041901">
    <property type="entry name" value="RNAP_I_Rpa43_N"/>
</dbReference>
<comment type="function">
    <text evidence="7">DNA-dependent RNA polymerase which catalyzes the transcription of DNA into RNA using the four ribonucleoside triphosphates as substrates.</text>
</comment>
<proteinExistence type="inferred from homology"/>
<organism evidence="11 12">
    <name type="scientific">Candidozyma auris</name>
    <name type="common">Yeast</name>
    <name type="synonym">Candida auris</name>
    <dbReference type="NCBI Taxonomy" id="498019"/>
    <lineage>
        <taxon>Eukaryota</taxon>
        <taxon>Fungi</taxon>
        <taxon>Dikarya</taxon>
        <taxon>Ascomycota</taxon>
        <taxon>Saccharomycotina</taxon>
        <taxon>Pichiomycetes</taxon>
        <taxon>Metschnikowiaceae</taxon>
        <taxon>Candidozyma</taxon>
    </lineage>
</organism>
<evidence type="ECO:0000256" key="5">
    <source>
        <dbReference type="ARBA" id="ARBA00023163"/>
    </source>
</evidence>
<name>A0A0L0P102_CANAR</name>
<sequence length="298" mass="32711">MPAEVIDAASGVAEPARKKRALAKTTNSVNEDGISECFKVVRTKLYVSLAPCHMGNAINGVKAQHLEPLVMKYNPQAKGVVLSYFNITLSQDRESSVKDGQAKLAKVNDSTPFTFLWATVDLLIWQPQPGDVLEGYIYMQTQSHIGLLVHDTFNASLKLKSIPQNWEFVPSQADEYGEEQGDSGNSKFRSYGYWTDENGTKIEGKIKFTVKTVHTSGKMVSLEGTLVSPESELDAQPVERRKSSTSAASAPATHVRFDEDSIEPPQVTEIPEAAADEVPTYDKDEEDDDDSSSDDSSD</sequence>
<dbReference type="Pfam" id="PF03876">
    <property type="entry name" value="SHS2_Rpb7-N"/>
    <property type="match status" value="1"/>
</dbReference>
<dbReference type="PANTHER" id="PTHR12709">
    <property type="entry name" value="DNA-DIRECTED RNA POLYMERASE II, III"/>
    <property type="match status" value="1"/>
</dbReference>
<dbReference type="AlphaFoldDB" id="A0A0L0P102"/>
<gene>
    <name evidence="11" type="ORF">QG37_03030</name>
</gene>
<evidence type="ECO:0000256" key="3">
    <source>
        <dbReference type="ARBA" id="ARBA00022478"/>
    </source>
</evidence>
<dbReference type="Proteomes" id="UP000037122">
    <property type="component" value="Unassembled WGS sequence"/>
</dbReference>
<dbReference type="Gene3D" id="3.30.1490.120">
    <property type="entry name" value="RNA polymerase Rpb7-like, N-terminal domain"/>
    <property type="match status" value="1"/>
</dbReference>
<evidence type="ECO:0000256" key="8">
    <source>
        <dbReference type="SAM" id="MobiDB-lite"/>
    </source>
</evidence>
<evidence type="ECO:0000313" key="12">
    <source>
        <dbReference type="Proteomes" id="UP000037122"/>
    </source>
</evidence>
<keyword evidence="4" id="KW-0597">Phosphoprotein</keyword>
<dbReference type="VEuPathDB" id="FungiDB:CJI97_001027"/>
<accession>A0A0L0P102</accession>
<evidence type="ECO:0000259" key="10">
    <source>
        <dbReference type="Pfam" id="PF17875"/>
    </source>
</evidence>
<dbReference type="FunFam" id="3.30.1490.120:FF:000004">
    <property type="entry name" value="RNA polymerase I subunit Rpa43"/>
    <property type="match status" value="1"/>
</dbReference>
<evidence type="ECO:0000259" key="9">
    <source>
        <dbReference type="Pfam" id="PF03876"/>
    </source>
</evidence>
<dbReference type="InterPro" id="IPR005576">
    <property type="entry name" value="Rpb7-like_N"/>
</dbReference>
<dbReference type="Pfam" id="PF17875">
    <property type="entry name" value="RPA43_OB"/>
    <property type="match status" value="1"/>
</dbReference>
<dbReference type="GO" id="GO:0006362">
    <property type="term" value="P:transcription elongation by RNA polymerase I"/>
    <property type="evidence" value="ECO:0007669"/>
    <property type="project" value="UniProtKB-ARBA"/>
</dbReference>
<dbReference type="EMBL" id="LGST01000020">
    <property type="protein sequence ID" value="KNE00083.1"/>
    <property type="molecule type" value="Genomic_DNA"/>
</dbReference>
<dbReference type="VEuPathDB" id="FungiDB:CJJ09_002970"/>
<dbReference type="Gene3D" id="2.40.50.1060">
    <property type="match status" value="1"/>
</dbReference>
<evidence type="ECO:0000313" key="11">
    <source>
        <dbReference type="EMBL" id="KNE00083.1"/>
    </source>
</evidence>
<dbReference type="PANTHER" id="PTHR12709:SF5">
    <property type="entry name" value="DNA-DIRECTED RNA POLYMERASE I SUBUNIT RPA43"/>
    <property type="match status" value="1"/>
</dbReference>
<feature type="compositionally biased region" description="Low complexity" evidence="8">
    <location>
        <begin position="244"/>
        <end position="253"/>
    </location>
</feature>
<dbReference type="VEuPathDB" id="FungiDB:CJJ07_001515"/>
<dbReference type="GO" id="GO:0005736">
    <property type="term" value="C:RNA polymerase I complex"/>
    <property type="evidence" value="ECO:0007669"/>
    <property type="project" value="TreeGrafter"/>
</dbReference>
<keyword evidence="3 7" id="KW-0240">DNA-directed RNA polymerase</keyword>
<comment type="similarity">
    <text evidence="2">Belongs to the eukaryotic RPA43 RNA polymerase subunit family.</text>
</comment>
<evidence type="ECO:0000256" key="4">
    <source>
        <dbReference type="ARBA" id="ARBA00022553"/>
    </source>
</evidence>
<evidence type="ECO:0000256" key="6">
    <source>
        <dbReference type="ARBA" id="ARBA00023242"/>
    </source>
</evidence>
<dbReference type="VEuPathDB" id="FungiDB:B9J08_001007"/>
<feature type="region of interest" description="Disordered" evidence="8">
    <location>
        <begin position="227"/>
        <end position="298"/>
    </location>
</feature>